<dbReference type="Gene3D" id="2.30.42.10">
    <property type="match status" value="1"/>
</dbReference>
<protein>
    <submittedName>
        <fullName evidence="8">S1C family serine protease</fullName>
        <ecNumber evidence="8">3.4.21.-</ecNumber>
    </submittedName>
</protein>
<dbReference type="PROSITE" id="PS50106">
    <property type="entry name" value="PDZ"/>
    <property type="match status" value="1"/>
</dbReference>
<dbReference type="RefSeq" id="WP_390304102.1">
    <property type="nucleotide sequence ID" value="NZ_JBHRRZ010000010.1"/>
</dbReference>
<dbReference type="EC" id="3.4.21.-" evidence="8"/>
<dbReference type="PANTHER" id="PTHR43343:SF3">
    <property type="entry name" value="PROTEASE DO-LIKE 8, CHLOROPLASTIC"/>
    <property type="match status" value="1"/>
</dbReference>
<keyword evidence="9" id="KW-1185">Reference proteome</keyword>
<sequence>MKDSDQERSFDHTKDQDDSTQENSGNGSSYQAPVDESAHSPTLEEKKSKNNPRKASGKSALMGGVVGGILSAIIVSLVFMFGFTPSSTSGDNQSGDEEVPATSMVESISNEDAATSENISETAEAVVGIVNLQQQNIWMESQESGAGSGIVYKKEGGKAYVVTNHHVVEGAEELEVVINDEERVPAKILGSDALTDLAVLEIDGSHIDTVASLGSSSELKVGEPVMAIGNPLGLEFANTVTQGIISGMNRSVSVDTNGDSRADWVTEVLQTDAAINPGNSGGALVDAEGNVIGINSMKIASEQVEGIGFAIPIDQALPIMEELRKNGEIVRPLIGITTASLNQVPPQVQLELSLPEDVEGGMVIAEVQEGSAAEKAGLKRFDVITAINGNKVTSILELRQYLYSEASIGETVEIEFYRDGNKETVNLELEAREQNQL</sequence>
<dbReference type="EMBL" id="JBHRRZ010000010">
    <property type="protein sequence ID" value="MFC2947813.1"/>
    <property type="molecule type" value="Genomic_DNA"/>
</dbReference>
<feature type="compositionally biased region" description="Basic and acidic residues" evidence="5">
    <location>
        <begin position="1"/>
        <end position="17"/>
    </location>
</feature>
<dbReference type="InterPro" id="IPR051201">
    <property type="entry name" value="Chloro_Bact_Ser_Proteases"/>
</dbReference>
<reference evidence="9" key="1">
    <citation type="journal article" date="2019" name="Int. J. Syst. Evol. Microbiol.">
        <title>The Global Catalogue of Microorganisms (GCM) 10K type strain sequencing project: providing services to taxonomists for standard genome sequencing and annotation.</title>
        <authorList>
            <consortium name="The Broad Institute Genomics Platform"/>
            <consortium name="The Broad Institute Genome Sequencing Center for Infectious Disease"/>
            <person name="Wu L."/>
            <person name="Ma J."/>
        </authorList>
    </citation>
    <scope>NUCLEOTIDE SEQUENCE [LARGE SCALE GENOMIC DNA]</scope>
    <source>
        <strain evidence="9">KCTC 13193</strain>
    </source>
</reference>
<dbReference type="Pfam" id="PF13180">
    <property type="entry name" value="PDZ_2"/>
    <property type="match status" value="1"/>
</dbReference>
<dbReference type="InterPro" id="IPR043504">
    <property type="entry name" value="Peptidase_S1_PA_chymotrypsin"/>
</dbReference>
<feature type="region of interest" description="Disordered" evidence="5">
    <location>
        <begin position="1"/>
        <end position="60"/>
    </location>
</feature>
<evidence type="ECO:0000256" key="2">
    <source>
        <dbReference type="ARBA" id="ARBA00022670"/>
    </source>
</evidence>
<comment type="similarity">
    <text evidence="1">Belongs to the peptidase S1C family.</text>
</comment>
<name>A0ABV7A4I5_9BACI</name>
<dbReference type="SMART" id="SM00228">
    <property type="entry name" value="PDZ"/>
    <property type="match status" value="1"/>
</dbReference>
<dbReference type="Proteomes" id="UP001595387">
    <property type="component" value="Unassembled WGS sequence"/>
</dbReference>
<dbReference type="InterPro" id="IPR001478">
    <property type="entry name" value="PDZ"/>
</dbReference>
<keyword evidence="2 8" id="KW-0645">Protease</keyword>
<comment type="caution">
    <text evidence="8">The sequence shown here is derived from an EMBL/GenBank/DDBJ whole genome shotgun (WGS) entry which is preliminary data.</text>
</comment>
<evidence type="ECO:0000256" key="1">
    <source>
        <dbReference type="ARBA" id="ARBA00010541"/>
    </source>
</evidence>
<dbReference type="SUPFAM" id="SSF50494">
    <property type="entry name" value="Trypsin-like serine proteases"/>
    <property type="match status" value="1"/>
</dbReference>
<keyword evidence="6" id="KW-0812">Transmembrane</keyword>
<evidence type="ECO:0000313" key="9">
    <source>
        <dbReference type="Proteomes" id="UP001595387"/>
    </source>
</evidence>
<dbReference type="InterPro" id="IPR001940">
    <property type="entry name" value="Peptidase_S1C"/>
</dbReference>
<feature type="transmembrane region" description="Helical" evidence="6">
    <location>
        <begin position="60"/>
        <end position="83"/>
    </location>
</feature>
<dbReference type="PRINTS" id="PR00834">
    <property type="entry name" value="PROTEASES2C"/>
</dbReference>
<dbReference type="PANTHER" id="PTHR43343">
    <property type="entry name" value="PEPTIDASE S12"/>
    <property type="match status" value="1"/>
</dbReference>
<keyword evidence="6" id="KW-0472">Membrane</keyword>
<dbReference type="SUPFAM" id="SSF50156">
    <property type="entry name" value="PDZ domain-like"/>
    <property type="match status" value="1"/>
</dbReference>
<feature type="compositionally biased region" description="Polar residues" evidence="5">
    <location>
        <begin position="21"/>
        <end position="31"/>
    </location>
</feature>
<feature type="domain" description="PDZ" evidence="7">
    <location>
        <begin position="320"/>
        <end position="406"/>
    </location>
</feature>
<gene>
    <name evidence="8" type="ORF">ACFODW_05600</name>
</gene>
<keyword evidence="3 8" id="KW-0378">Hydrolase</keyword>
<accession>A0ABV7A4I5</accession>
<dbReference type="GO" id="GO:0008233">
    <property type="term" value="F:peptidase activity"/>
    <property type="evidence" value="ECO:0007669"/>
    <property type="project" value="UniProtKB-KW"/>
</dbReference>
<evidence type="ECO:0000259" key="7">
    <source>
        <dbReference type="PROSITE" id="PS50106"/>
    </source>
</evidence>
<keyword evidence="4" id="KW-0720">Serine protease</keyword>
<evidence type="ECO:0000256" key="3">
    <source>
        <dbReference type="ARBA" id="ARBA00022801"/>
    </source>
</evidence>
<dbReference type="GO" id="GO:0006508">
    <property type="term" value="P:proteolysis"/>
    <property type="evidence" value="ECO:0007669"/>
    <property type="project" value="UniProtKB-KW"/>
</dbReference>
<dbReference type="InterPro" id="IPR009003">
    <property type="entry name" value="Peptidase_S1_PA"/>
</dbReference>
<dbReference type="InterPro" id="IPR036034">
    <property type="entry name" value="PDZ_sf"/>
</dbReference>
<dbReference type="Pfam" id="PF13365">
    <property type="entry name" value="Trypsin_2"/>
    <property type="match status" value="1"/>
</dbReference>
<proteinExistence type="inferred from homology"/>
<evidence type="ECO:0000256" key="6">
    <source>
        <dbReference type="SAM" id="Phobius"/>
    </source>
</evidence>
<feature type="compositionally biased region" description="Basic and acidic residues" evidence="5">
    <location>
        <begin position="36"/>
        <end position="48"/>
    </location>
</feature>
<evidence type="ECO:0000256" key="4">
    <source>
        <dbReference type="ARBA" id="ARBA00022825"/>
    </source>
</evidence>
<evidence type="ECO:0000313" key="8">
    <source>
        <dbReference type="EMBL" id="MFC2947813.1"/>
    </source>
</evidence>
<evidence type="ECO:0000256" key="5">
    <source>
        <dbReference type="SAM" id="MobiDB-lite"/>
    </source>
</evidence>
<keyword evidence="6" id="KW-1133">Transmembrane helix</keyword>
<organism evidence="8 9">
    <name type="scientific">Virgibacillus sediminis</name>
    <dbReference type="NCBI Taxonomy" id="202260"/>
    <lineage>
        <taxon>Bacteria</taxon>
        <taxon>Bacillati</taxon>
        <taxon>Bacillota</taxon>
        <taxon>Bacilli</taxon>
        <taxon>Bacillales</taxon>
        <taxon>Bacillaceae</taxon>
        <taxon>Virgibacillus</taxon>
    </lineage>
</organism>
<dbReference type="Gene3D" id="2.40.10.10">
    <property type="entry name" value="Trypsin-like serine proteases"/>
    <property type="match status" value="2"/>
</dbReference>